<reference evidence="2" key="1">
    <citation type="journal article" date="2019" name="Int. J. Syst. Evol. Microbiol.">
        <title>The Global Catalogue of Microorganisms (GCM) 10K type strain sequencing project: providing services to taxonomists for standard genome sequencing and annotation.</title>
        <authorList>
            <consortium name="The Broad Institute Genomics Platform"/>
            <consortium name="The Broad Institute Genome Sequencing Center for Infectious Disease"/>
            <person name="Wu L."/>
            <person name="Ma J."/>
        </authorList>
    </citation>
    <scope>NUCLEOTIDE SEQUENCE [LARGE SCALE GENOMIC DNA]</scope>
    <source>
        <strain evidence="2">ICMP 19430</strain>
    </source>
</reference>
<dbReference type="EMBL" id="JBHTCK010000009">
    <property type="protein sequence ID" value="MFC7354745.1"/>
    <property type="molecule type" value="Genomic_DNA"/>
</dbReference>
<evidence type="ECO:0000313" key="1">
    <source>
        <dbReference type="EMBL" id="MFC7354745.1"/>
    </source>
</evidence>
<evidence type="ECO:0000313" key="2">
    <source>
        <dbReference type="Proteomes" id="UP001596509"/>
    </source>
</evidence>
<proteinExistence type="predicted"/>
<protein>
    <submittedName>
        <fullName evidence="1">Uncharacterized protein</fullName>
    </submittedName>
</protein>
<dbReference type="RefSeq" id="WP_319286733.1">
    <property type="nucleotide sequence ID" value="NZ_JBHTCK010000009.1"/>
</dbReference>
<gene>
    <name evidence="1" type="ORF">ACFQW9_29245</name>
</gene>
<name>A0ABW2MLT3_9ACTN</name>
<dbReference type="Proteomes" id="UP001596509">
    <property type="component" value="Unassembled WGS sequence"/>
</dbReference>
<sequence length="44" mass="4739">MRLLLPELADAAQRAVQAAYDIRTADTTAGLQEARERALPVATT</sequence>
<comment type="caution">
    <text evidence="1">The sequence shown here is derived from an EMBL/GenBank/DDBJ whole genome shotgun (WGS) entry which is preliminary data.</text>
</comment>
<keyword evidence="2" id="KW-1185">Reference proteome</keyword>
<organism evidence="1 2">
    <name type="scientific">Streptomyces caviscabies</name>
    <dbReference type="NCBI Taxonomy" id="90079"/>
    <lineage>
        <taxon>Bacteria</taxon>
        <taxon>Bacillati</taxon>
        <taxon>Actinomycetota</taxon>
        <taxon>Actinomycetes</taxon>
        <taxon>Kitasatosporales</taxon>
        <taxon>Streptomycetaceae</taxon>
        <taxon>Streptomyces</taxon>
    </lineage>
</organism>
<accession>A0ABW2MLT3</accession>